<dbReference type="Pfam" id="PF00565">
    <property type="entry name" value="SNase"/>
    <property type="match status" value="1"/>
</dbReference>
<dbReference type="EMBL" id="JAUOPG010000005">
    <property type="protein sequence ID" value="MDO6453666.1"/>
    <property type="molecule type" value="Genomic_DNA"/>
</dbReference>
<name>A0AAW7XHG1_9GAMM</name>
<evidence type="ECO:0000256" key="3">
    <source>
        <dbReference type="ARBA" id="ARBA00022801"/>
    </source>
</evidence>
<feature type="domain" description="TNase-like" evidence="4">
    <location>
        <begin position="25"/>
        <end position="155"/>
    </location>
</feature>
<evidence type="ECO:0000259" key="4">
    <source>
        <dbReference type="PROSITE" id="PS50830"/>
    </source>
</evidence>
<reference evidence="5" key="1">
    <citation type="submission" date="2023-07" db="EMBL/GenBank/DDBJ databases">
        <title>Genome content predicts the carbon catabolic preferences of heterotrophic bacteria.</title>
        <authorList>
            <person name="Gralka M."/>
        </authorList>
    </citation>
    <scope>NUCLEOTIDE SEQUENCE</scope>
    <source>
        <strain evidence="5">I2M16</strain>
    </source>
</reference>
<dbReference type="InterPro" id="IPR016071">
    <property type="entry name" value="Staphylococal_nuclease_OB-fold"/>
</dbReference>
<evidence type="ECO:0000256" key="2">
    <source>
        <dbReference type="ARBA" id="ARBA00022759"/>
    </source>
</evidence>
<proteinExistence type="predicted"/>
<evidence type="ECO:0000313" key="5">
    <source>
        <dbReference type="EMBL" id="MDO6453666.1"/>
    </source>
</evidence>
<dbReference type="Proteomes" id="UP001169862">
    <property type="component" value="Unassembled WGS sequence"/>
</dbReference>
<keyword evidence="3" id="KW-0378">Hydrolase</keyword>
<evidence type="ECO:0000256" key="1">
    <source>
        <dbReference type="ARBA" id="ARBA00022722"/>
    </source>
</evidence>
<sequence>MSAFFVSVVVLPTKSSAMGCGPVLANKLVEVSYVYDGDTVKIAQRQKVRLAGINTPELDSTNLVISEVAAQATVFTRHWIDQNAPVYLQVAQDAKDNYGRTLGYLVSGSGEDLGEALIKKGLAYAVTVAPNDEKQQCYARAETLARKARVGVWSSKSVVSRALNINSAGFQLITGKITRVFHFKTADAVVIDDSIVLMIKPKPSMPLRIGRSLEVRGWVNKKPFRYDDFTALYVLHLNNIANIKVL</sequence>
<gene>
    <name evidence="5" type="ORF">Q4490_08815</name>
</gene>
<dbReference type="SMART" id="SM00318">
    <property type="entry name" value="SNc"/>
    <property type="match status" value="1"/>
</dbReference>
<protein>
    <submittedName>
        <fullName evidence="5">Thermonuclease family protein</fullName>
    </submittedName>
</protein>
<dbReference type="PANTHER" id="PTHR12302:SF3">
    <property type="entry name" value="SERINE_THREONINE-PROTEIN KINASE 31"/>
    <property type="match status" value="1"/>
</dbReference>
<dbReference type="GO" id="GO:0016787">
    <property type="term" value="F:hydrolase activity"/>
    <property type="evidence" value="ECO:0007669"/>
    <property type="project" value="UniProtKB-KW"/>
</dbReference>
<dbReference type="AlphaFoldDB" id="A0AAW7XHG1"/>
<keyword evidence="1" id="KW-0540">Nuclease</keyword>
<comment type="caution">
    <text evidence="5">The sequence shown here is derived from an EMBL/GenBank/DDBJ whole genome shotgun (WGS) entry which is preliminary data.</text>
</comment>
<keyword evidence="2" id="KW-0255">Endonuclease</keyword>
<accession>A0AAW7XHG1</accession>
<organism evidence="5 6">
    <name type="scientific">Neptunomonas phycophila</name>
    <dbReference type="NCBI Taxonomy" id="1572645"/>
    <lineage>
        <taxon>Bacteria</taxon>
        <taxon>Pseudomonadati</taxon>
        <taxon>Pseudomonadota</taxon>
        <taxon>Gammaproteobacteria</taxon>
        <taxon>Oceanospirillales</taxon>
        <taxon>Oceanospirillaceae</taxon>
        <taxon>Neptunomonas</taxon>
    </lineage>
</organism>
<dbReference type="SUPFAM" id="SSF50199">
    <property type="entry name" value="Staphylococcal nuclease"/>
    <property type="match status" value="1"/>
</dbReference>
<dbReference type="RefSeq" id="WP_290036376.1">
    <property type="nucleotide sequence ID" value="NZ_JAUOPG010000005.1"/>
</dbReference>
<dbReference type="PROSITE" id="PS50830">
    <property type="entry name" value="TNASE_3"/>
    <property type="match status" value="1"/>
</dbReference>
<dbReference type="Gene3D" id="2.40.50.90">
    <property type="match status" value="1"/>
</dbReference>
<dbReference type="InterPro" id="IPR035437">
    <property type="entry name" value="SNase_OB-fold_sf"/>
</dbReference>
<evidence type="ECO:0000313" key="6">
    <source>
        <dbReference type="Proteomes" id="UP001169862"/>
    </source>
</evidence>
<dbReference type="PANTHER" id="PTHR12302">
    <property type="entry name" value="EBNA2 BINDING PROTEIN P100"/>
    <property type="match status" value="1"/>
</dbReference>
<dbReference type="GO" id="GO:0004519">
    <property type="term" value="F:endonuclease activity"/>
    <property type="evidence" value="ECO:0007669"/>
    <property type="project" value="UniProtKB-KW"/>
</dbReference>